<dbReference type="Pfam" id="PF07992">
    <property type="entry name" value="Pyr_redox_2"/>
    <property type="match status" value="1"/>
</dbReference>
<dbReference type="EMBL" id="JWMF01000003">
    <property type="protein sequence ID" value="KJY52172.1"/>
    <property type="molecule type" value="Genomic_DNA"/>
</dbReference>
<comment type="similarity">
    <text evidence="2">Belongs to the NADH dehydrogenase family.</text>
</comment>
<gene>
    <name evidence="7" type="ORF">JF70_02610</name>
</gene>
<evidence type="ECO:0000256" key="4">
    <source>
        <dbReference type="ARBA" id="ARBA00022827"/>
    </source>
</evidence>
<dbReference type="AlphaFoldDB" id="A0A0F4KZW7"/>
<reference evidence="7 8" key="1">
    <citation type="submission" date="2014-12" db="EMBL/GenBank/DDBJ databases">
        <title>Comparative genomics of the lactic acid bacteria isolated from the honey bee gut.</title>
        <authorList>
            <person name="Ellegaard K.M."/>
            <person name="Tamarit D."/>
            <person name="Javelind E."/>
            <person name="Olofsson T."/>
            <person name="Andersson S.G."/>
            <person name="Vasquez A."/>
        </authorList>
    </citation>
    <scope>NUCLEOTIDE SEQUENCE [LARGE SCALE GENOMIC DNA]</scope>
    <source>
        <strain evidence="7 8">Bin7</strain>
    </source>
</reference>
<evidence type="ECO:0000256" key="5">
    <source>
        <dbReference type="ARBA" id="ARBA00023002"/>
    </source>
</evidence>
<dbReference type="Gene3D" id="3.50.50.100">
    <property type="match status" value="1"/>
</dbReference>
<dbReference type="PANTHER" id="PTHR42913">
    <property type="entry name" value="APOPTOSIS-INDUCING FACTOR 1"/>
    <property type="match status" value="1"/>
</dbReference>
<dbReference type="PANTHER" id="PTHR42913:SF3">
    <property type="entry name" value="64 KDA MITOCHONDRIAL NADH DEHYDROGENASE (EUROFUNG)"/>
    <property type="match status" value="1"/>
</dbReference>
<name>A0A0F4KZW7_9BIFI</name>
<keyword evidence="3" id="KW-0285">Flavoprotein</keyword>
<proteinExistence type="inferred from homology"/>
<accession>A0A0F4KZW7</accession>
<organism evidence="7 8">
    <name type="scientific">Bifidobacterium mellis</name>
    <dbReference type="NCBI Taxonomy" id="1293823"/>
    <lineage>
        <taxon>Bacteria</taxon>
        <taxon>Bacillati</taxon>
        <taxon>Actinomycetota</taxon>
        <taxon>Actinomycetes</taxon>
        <taxon>Bifidobacteriales</taxon>
        <taxon>Bifidobacteriaceae</taxon>
        <taxon>Bifidobacterium</taxon>
    </lineage>
</organism>
<keyword evidence="8" id="KW-1185">Reference proteome</keyword>
<dbReference type="InterPro" id="IPR051169">
    <property type="entry name" value="NADH-Q_oxidoreductase"/>
</dbReference>
<keyword evidence="5" id="KW-0560">Oxidoreductase</keyword>
<evidence type="ECO:0000256" key="2">
    <source>
        <dbReference type="ARBA" id="ARBA00005272"/>
    </source>
</evidence>
<dbReference type="GO" id="GO:0019646">
    <property type="term" value="P:aerobic electron transport chain"/>
    <property type="evidence" value="ECO:0007669"/>
    <property type="project" value="TreeGrafter"/>
</dbReference>
<dbReference type="PRINTS" id="PR00368">
    <property type="entry name" value="FADPNR"/>
</dbReference>
<evidence type="ECO:0000313" key="8">
    <source>
        <dbReference type="Proteomes" id="UP000033567"/>
    </source>
</evidence>
<comment type="cofactor">
    <cofactor evidence="1">
        <name>FAD</name>
        <dbReference type="ChEBI" id="CHEBI:57692"/>
    </cofactor>
</comment>
<sequence length="391" mass="43355">MTTIMVLGAGYAGLRAVKKLAHAKTDAHIVLVNQNEYHYESTQLHQVAAGTKEPADVVFDLRKSLPDSVELIVDKVVGIDQDNRRVSLEHHDPLSYDYLINALGFESETFGIKGADEYGWPLVDVDTALAARKKLEETLARYKTSHDPLDLSIVVCGAGFTSIEYLGELVYRLPQLSKRLGFPMDQVKVDCIEASPKILPMFSKDLVDWAVDYLRKRGVNFHTSTPITEVRQDAVVSNDQEFKAHTIIWTTGVRGSHVIADSGYNQKRNRVVVRDDLSVEQHPEEFLVGDVSAVPDPQSGRLYPTTAQISMAQADTAAANVLARMRGQEPQRFTFRSLGTVCSLGPHAGVAEIDRMGTLKLKGKIVSVVKWIVNERSVLELANVRTMLESN</sequence>
<dbReference type="RefSeq" id="WP_045935004.1">
    <property type="nucleotide sequence ID" value="NZ_KQ033885.1"/>
</dbReference>
<protein>
    <submittedName>
        <fullName evidence="7">NADH dehydrogenase, FAD-containing subunit</fullName>
    </submittedName>
</protein>
<dbReference type="Proteomes" id="UP000033567">
    <property type="component" value="Unassembled WGS sequence"/>
</dbReference>
<dbReference type="InterPro" id="IPR023753">
    <property type="entry name" value="FAD/NAD-binding_dom"/>
</dbReference>
<dbReference type="SUPFAM" id="SSF51905">
    <property type="entry name" value="FAD/NAD(P)-binding domain"/>
    <property type="match status" value="1"/>
</dbReference>
<dbReference type="GO" id="GO:0003955">
    <property type="term" value="F:NAD(P)H dehydrogenase (quinone) activity"/>
    <property type="evidence" value="ECO:0007669"/>
    <property type="project" value="TreeGrafter"/>
</dbReference>
<comment type="caution">
    <text evidence="7">The sequence shown here is derived from an EMBL/GenBank/DDBJ whole genome shotgun (WGS) entry which is preliminary data.</text>
</comment>
<evidence type="ECO:0000256" key="3">
    <source>
        <dbReference type="ARBA" id="ARBA00022630"/>
    </source>
</evidence>
<evidence type="ECO:0000313" key="7">
    <source>
        <dbReference type="EMBL" id="KJY52172.1"/>
    </source>
</evidence>
<evidence type="ECO:0000256" key="1">
    <source>
        <dbReference type="ARBA" id="ARBA00001974"/>
    </source>
</evidence>
<keyword evidence="4" id="KW-0274">FAD</keyword>
<feature type="domain" description="FAD/NAD(P)-binding" evidence="6">
    <location>
        <begin position="3"/>
        <end position="314"/>
    </location>
</feature>
<dbReference type="InterPro" id="IPR036188">
    <property type="entry name" value="FAD/NAD-bd_sf"/>
</dbReference>
<dbReference type="PATRIC" id="fig|1684.5.peg.274"/>
<evidence type="ECO:0000259" key="6">
    <source>
        <dbReference type="Pfam" id="PF07992"/>
    </source>
</evidence>